<keyword evidence="4" id="KW-0597">Phosphoprotein</keyword>
<evidence type="ECO:0000256" key="6">
    <source>
        <dbReference type="ARBA" id="ARBA00022692"/>
    </source>
</evidence>
<evidence type="ECO:0000256" key="3">
    <source>
        <dbReference type="ARBA" id="ARBA00012438"/>
    </source>
</evidence>
<dbReference type="NCBIfam" id="TIGR00229">
    <property type="entry name" value="sensory_box"/>
    <property type="match status" value="1"/>
</dbReference>
<dbReference type="InterPro" id="IPR004358">
    <property type="entry name" value="Sig_transdc_His_kin-like_C"/>
</dbReference>
<keyword evidence="6 13" id="KW-0812">Transmembrane</keyword>
<dbReference type="Gene3D" id="3.30.565.10">
    <property type="entry name" value="Histidine kinase-like ATPase, C-terminal domain"/>
    <property type="match status" value="1"/>
</dbReference>
<dbReference type="Gene3D" id="1.10.287.130">
    <property type="match status" value="1"/>
</dbReference>
<comment type="subcellular location">
    <subcellularLocation>
        <location evidence="2">Membrane</location>
    </subcellularLocation>
</comment>
<dbReference type="Gene3D" id="3.30.450.350">
    <property type="entry name" value="CHASE domain"/>
    <property type="match status" value="1"/>
</dbReference>
<keyword evidence="5" id="KW-0808">Transferase</keyword>
<evidence type="ECO:0000256" key="1">
    <source>
        <dbReference type="ARBA" id="ARBA00000085"/>
    </source>
</evidence>
<dbReference type="InterPro" id="IPR000700">
    <property type="entry name" value="PAS-assoc_C"/>
</dbReference>
<accession>A0ABN6TFB7</accession>
<dbReference type="InterPro" id="IPR006189">
    <property type="entry name" value="CHASE_dom"/>
</dbReference>
<dbReference type="InterPro" id="IPR000014">
    <property type="entry name" value="PAS"/>
</dbReference>
<gene>
    <name evidence="18" type="ORF">MasN3_44000</name>
</gene>
<reference evidence="18" key="1">
    <citation type="submission" date="2022-11" db="EMBL/GenBank/DDBJ databases">
        <title>Isolation and characterization of PLA-degrading bacterium Massilia sp. from Antarctic soil.</title>
        <authorList>
            <person name="Sato K."/>
            <person name="Gomez-Fuentes C."/>
            <person name="Ahmad S.A."/>
            <person name="Zulkharnain A."/>
        </authorList>
    </citation>
    <scope>NUCLEOTIDE SEQUENCE</scope>
    <source>
        <strain evidence="18">N-3</strain>
    </source>
</reference>
<keyword evidence="7" id="KW-0547">Nucleotide-binding</keyword>
<dbReference type="CDD" id="cd00130">
    <property type="entry name" value="PAS"/>
    <property type="match status" value="1"/>
</dbReference>
<evidence type="ECO:0000259" key="17">
    <source>
        <dbReference type="PROSITE" id="PS50839"/>
    </source>
</evidence>
<dbReference type="EMBL" id="AP026966">
    <property type="protein sequence ID" value="BDT60906.1"/>
    <property type="molecule type" value="Genomic_DNA"/>
</dbReference>
<dbReference type="CDD" id="cd00082">
    <property type="entry name" value="HisKA"/>
    <property type="match status" value="1"/>
</dbReference>
<sequence length="752" mass="82259">MPQSQPPAQPSRIPLPGSGQMPLLLALLVLLITLLVTFSAWSSAKRSAEAQLLETFDYRTRDMAYSISRRMAVYEQVLRGARGYLRGSVELDRHDWAEYYALLRLDQSFPGMEALGIATIIPRRQLAAHEAAMRRQGHPGYVVRPEEPRENYTAITHIEPFGGRNLRAFGFDMFSEPVRRAAMERARDTGQAALSGKVVLVQEEVGHEGPGRQQAGTLMYLPVYRDGELAGTVDQRRHAIVGWVYAPFRMDDLMKGLGGAHSTDLEVEIHDGDPAGAASLLYRSPNASDHPARLRASAQIIPGGRTWTITMRSSAALEKSLDSTRPRLVAVTGIGLSVLISLVVWLLASERRRALQLAHGMTLELRQSHDRIASEQKRIQVILENAPDAFVAVDAGGRITDWNVQASRLFGRSAAQAIARPADELLPDEHRASFRAGFAAFARSGQCAMQGAPTELQVAGRDGRRIPTEVTVALMPTEEGFGATAFVRDITQRKETEAREQQRQQGLVEARQALARAQKMEAVGKLTGGVAHDFNNILHIISANVQLILRADASQRKRLLSILDAVERGAKLAGQLLAFARRQPLHPLEVHVGGLLERMDSLVLRAAGDQITLEKRIPPDLWPVLVDPNQLENVLLNLVINARDAMEGQGRIVLELSNVHVENNPDLAPGDYVTVAVADSGHGMPRDVMEHAFEPFFTTKPEGKGTGLGLSMAHGFARQSGGDIRLASELGKGTTVTIYLPRHMATAPVAVA</sequence>
<dbReference type="Pfam" id="PF03924">
    <property type="entry name" value="CHASE"/>
    <property type="match status" value="1"/>
</dbReference>
<dbReference type="RefSeq" id="WP_281910304.1">
    <property type="nucleotide sequence ID" value="NZ_AP026966.1"/>
</dbReference>
<keyword evidence="9" id="KW-0067">ATP-binding</keyword>
<feature type="domain" description="Histidine kinase" evidence="14">
    <location>
        <begin position="529"/>
        <end position="744"/>
    </location>
</feature>
<dbReference type="Gene3D" id="3.30.450.20">
    <property type="entry name" value="PAS domain"/>
    <property type="match status" value="1"/>
</dbReference>
<dbReference type="EC" id="2.7.13.3" evidence="3"/>
<evidence type="ECO:0000256" key="8">
    <source>
        <dbReference type="ARBA" id="ARBA00022777"/>
    </source>
</evidence>
<evidence type="ECO:0000259" key="14">
    <source>
        <dbReference type="PROSITE" id="PS50109"/>
    </source>
</evidence>
<dbReference type="PANTHER" id="PTHR43065">
    <property type="entry name" value="SENSOR HISTIDINE KINASE"/>
    <property type="match status" value="1"/>
</dbReference>
<dbReference type="InterPro" id="IPR036097">
    <property type="entry name" value="HisK_dim/P_sf"/>
</dbReference>
<keyword evidence="19" id="KW-1185">Reference proteome</keyword>
<dbReference type="InterPro" id="IPR013767">
    <property type="entry name" value="PAS_fold"/>
</dbReference>
<dbReference type="SUPFAM" id="SSF55874">
    <property type="entry name" value="ATPase domain of HSP90 chaperone/DNA topoisomerase II/histidine kinase"/>
    <property type="match status" value="1"/>
</dbReference>
<dbReference type="InterPro" id="IPR035965">
    <property type="entry name" value="PAS-like_dom_sf"/>
</dbReference>
<dbReference type="InterPro" id="IPR036890">
    <property type="entry name" value="HATPase_C_sf"/>
</dbReference>
<evidence type="ECO:0000256" key="12">
    <source>
        <dbReference type="ARBA" id="ARBA00023136"/>
    </source>
</evidence>
<keyword evidence="8" id="KW-0418">Kinase</keyword>
<dbReference type="PANTHER" id="PTHR43065:SF49">
    <property type="entry name" value="HISTIDINE KINASE"/>
    <property type="match status" value="1"/>
</dbReference>
<evidence type="ECO:0000313" key="18">
    <source>
        <dbReference type="EMBL" id="BDT60906.1"/>
    </source>
</evidence>
<dbReference type="SMART" id="SM01079">
    <property type="entry name" value="CHASE"/>
    <property type="match status" value="1"/>
</dbReference>
<dbReference type="Pfam" id="PF00512">
    <property type="entry name" value="HisKA"/>
    <property type="match status" value="1"/>
</dbReference>
<dbReference type="SUPFAM" id="SSF47384">
    <property type="entry name" value="Homodimeric domain of signal transducing histidine kinase"/>
    <property type="match status" value="1"/>
</dbReference>
<dbReference type="PROSITE" id="PS50113">
    <property type="entry name" value="PAC"/>
    <property type="match status" value="1"/>
</dbReference>
<evidence type="ECO:0000256" key="10">
    <source>
        <dbReference type="ARBA" id="ARBA00022989"/>
    </source>
</evidence>
<dbReference type="Proteomes" id="UP001163336">
    <property type="component" value="Chromosome"/>
</dbReference>
<organism evidence="18 19">
    <name type="scientific">Massilia varians</name>
    <dbReference type="NCBI Taxonomy" id="457921"/>
    <lineage>
        <taxon>Bacteria</taxon>
        <taxon>Pseudomonadati</taxon>
        <taxon>Pseudomonadota</taxon>
        <taxon>Betaproteobacteria</taxon>
        <taxon>Burkholderiales</taxon>
        <taxon>Oxalobacteraceae</taxon>
        <taxon>Telluria group</taxon>
        <taxon>Massilia</taxon>
    </lineage>
</organism>
<evidence type="ECO:0000256" key="9">
    <source>
        <dbReference type="ARBA" id="ARBA00022840"/>
    </source>
</evidence>
<feature type="domain" description="PAC" evidence="16">
    <location>
        <begin position="452"/>
        <end position="502"/>
    </location>
</feature>
<dbReference type="SMART" id="SM00387">
    <property type="entry name" value="HATPase_c"/>
    <property type="match status" value="1"/>
</dbReference>
<evidence type="ECO:0000256" key="11">
    <source>
        <dbReference type="ARBA" id="ARBA00023012"/>
    </source>
</evidence>
<name>A0ABN6TFB7_9BURK</name>
<feature type="transmembrane region" description="Helical" evidence="13">
    <location>
        <begin position="328"/>
        <end position="348"/>
    </location>
</feature>
<evidence type="ECO:0000259" key="16">
    <source>
        <dbReference type="PROSITE" id="PS50113"/>
    </source>
</evidence>
<feature type="domain" description="PAS" evidence="15">
    <location>
        <begin position="375"/>
        <end position="445"/>
    </location>
</feature>
<proteinExistence type="predicted"/>
<dbReference type="SMART" id="SM00091">
    <property type="entry name" value="PAS"/>
    <property type="match status" value="1"/>
</dbReference>
<keyword evidence="11" id="KW-0902">Two-component regulatory system</keyword>
<evidence type="ECO:0000256" key="2">
    <source>
        <dbReference type="ARBA" id="ARBA00004370"/>
    </source>
</evidence>
<evidence type="ECO:0000259" key="15">
    <source>
        <dbReference type="PROSITE" id="PS50112"/>
    </source>
</evidence>
<evidence type="ECO:0000313" key="19">
    <source>
        <dbReference type="Proteomes" id="UP001163336"/>
    </source>
</evidence>
<dbReference type="PROSITE" id="PS50112">
    <property type="entry name" value="PAS"/>
    <property type="match status" value="1"/>
</dbReference>
<protein>
    <recommendedName>
        <fullName evidence="3">histidine kinase</fullName>
        <ecNumber evidence="3">2.7.13.3</ecNumber>
    </recommendedName>
</protein>
<dbReference type="PRINTS" id="PR00344">
    <property type="entry name" value="BCTRLSENSOR"/>
</dbReference>
<feature type="transmembrane region" description="Helical" evidence="13">
    <location>
        <begin position="20"/>
        <end position="41"/>
    </location>
</feature>
<evidence type="ECO:0000256" key="5">
    <source>
        <dbReference type="ARBA" id="ARBA00022679"/>
    </source>
</evidence>
<dbReference type="SMART" id="SM00388">
    <property type="entry name" value="HisKA"/>
    <property type="match status" value="1"/>
</dbReference>
<keyword evidence="10 13" id="KW-1133">Transmembrane helix</keyword>
<comment type="catalytic activity">
    <reaction evidence="1">
        <text>ATP + protein L-histidine = ADP + protein N-phospho-L-histidine.</text>
        <dbReference type="EC" id="2.7.13.3"/>
    </reaction>
</comment>
<dbReference type="InterPro" id="IPR003594">
    <property type="entry name" value="HATPase_dom"/>
</dbReference>
<evidence type="ECO:0000256" key="13">
    <source>
        <dbReference type="SAM" id="Phobius"/>
    </source>
</evidence>
<dbReference type="InterPro" id="IPR005467">
    <property type="entry name" value="His_kinase_dom"/>
</dbReference>
<dbReference type="InterPro" id="IPR042240">
    <property type="entry name" value="CHASE_sf"/>
</dbReference>
<dbReference type="PROSITE" id="PS50839">
    <property type="entry name" value="CHASE"/>
    <property type="match status" value="1"/>
</dbReference>
<dbReference type="InterPro" id="IPR003661">
    <property type="entry name" value="HisK_dim/P_dom"/>
</dbReference>
<feature type="domain" description="CHASE" evidence="17">
    <location>
        <begin position="147"/>
        <end position="310"/>
    </location>
</feature>
<evidence type="ECO:0000256" key="4">
    <source>
        <dbReference type="ARBA" id="ARBA00022553"/>
    </source>
</evidence>
<dbReference type="Pfam" id="PF02518">
    <property type="entry name" value="HATPase_c"/>
    <property type="match status" value="1"/>
</dbReference>
<dbReference type="PROSITE" id="PS50109">
    <property type="entry name" value="HIS_KIN"/>
    <property type="match status" value="1"/>
</dbReference>
<dbReference type="Pfam" id="PF00989">
    <property type="entry name" value="PAS"/>
    <property type="match status" value="1"/>
</dbReference>
<keyword evidence="12 13" id="KW-0472">Membrane</keyword>
<evidence type="ECO:0000256" key="7">
    <source>
        <dbReference type="ARBA" id="ARBA00022741"/>
    </source>
</evidence>
<dbReference type="SUPFAM" id="SSF55785">
    <property type="entry name" value="PYP-like sensor domain (PAS domain)"/>
    <property type="match status" value="1"/>
</dbReference>